<dbReference type="AlphaFoldDB" id="A0A9X3Z7W2"/>
<comment type="similarity">
    <text evidence="1">Belongs to the tannase family.</text>
</comment>
<name>A0A9X3Z7W2_9PROT</name>
<protein>
    <submittedName>
        <fullName evidence="9">Tannase/feruloyl esterase family alpha/beta hydrolase</fullName>
    </submittedName>
</protein>
<evidence type="ECO:0000313" key="10">
    <source>
        <dbReference type="Proteomes" id="UP001141619"/>
    </source>
</evidence>
<keyword evidence="6" id="KW-0106">Calcium</keyword>
<evidence type="ECO:0000256" key="1">
    <source>
        <dbReference type="ARBA" id="ARBA00006249"/>
    </source>
</evidence>
<proteinExistence type="inferred from homology"/>
<evidence type="ECO:0000256" key="6">
    <source>
        <dbReference type="ARBA" id="ARBA00022837"/>
    </source>
</evidence>
<dbReference type="Pfam" id="PF07519">
    <property type="entry name" value="Tannase"/>
    <property type="match status" value="1"/>
</dbReference>
<keyword evidence="10" id="KW-1185">Reference proteome</keyword>
<keyword evidence="2" id="KW-0719">Serine esterase</keyword>
<gene>
    <name evidence="9" type="ORF">NYP16_10845</name>
</gene>
<evidence type="ECO:0000256" key="8">
    <source>
        <dbReference type="SAM" id="SignalP"/>
    </source>
</evidence>
<evidence type="ECO:0000256" key="5">
    <source>
        <dbReference type="ARBA" id="ARBA00022801"/>
    </source>
</evidence>
<evidence type="ECO:0000256" key="2">
    <source>
        <dbReference type="ARBA" id="ARBA00022487"/>
    </source>
</evidence>
<sequence>MAMVATIIAMPSIVSAAETARAQSVISNCDAIKRTDFSTIPEAPTDVISAKQVVAVNDVPAHCEVEGIVAPNVGFKIKLPEENWNGRFFMHGCGNYCGTFDYEKYCEKPLRKGYACIVTNAGHVTRPADVNWTDGQWAYNNLQAELDYGGRASHVTAVAGKAITASFYKKNPEKSYYMGCSYGGHQAMVLAQRFPWDFDGIVGGGAPNRLGDLMQQNVWALTHAYDKNYTPIFSESDVNVLHKAVLDKCDMDDGVKDGLVGNPRACKINPDELVCKKGQKGNCLSQDKADAAKKMYSGPTDSKGKKLTAGGWAPGTELFWRKVYRPDGTGLAALAKNYFRYMGRTPELGAGWTPEDYDFDMDYKRNDVMEALYAADNPDMRRFKAAGGKFINYVGWHDMGTVPGVAIDYYETVEKTMGGREATQDFFRMFMIPGSLHCRNGEGAEDIDFLTYIEEWVEKGKAPDVMIGARRDESGKVLFTRPTYPYPLMLKYKGAGDPNDAGNFEPVMSR</sequence>
<evidence type="ECO:0000256" key="7">
    <source>
        <dbReference type="ARBA" id="ARBA00023157"/>
    </source>
</evidence>
<dbReference type="InterPro" id="IPR029058">
    <property type="entry name" value="AB_hydrolase_fold"/>
</dbReference>
<dbReference type="RefSeq" id="WP_274944151.1">
    <property type="nucleotide sequence ID" value="NZ_JANWOI010000003.1"/>
</dbReference>
<reference evidence="9" key="2">
    <citation type="journal article" date="2023" name="Syst. Appl. Microbiol.">
        <title>Govania unica gen. nov., sp. nov., a rare biosphere bacterium that represents a novel family in the class Alphaproteobacteria.</title>
        <authorList>
            <person name="Vandamme P."/>
            <person name="Peeters C."/>
            <person name="Hettiarachchi A."/>
            <person name="Cnockaert M."/>
            <person name="Carlier A."/>
        </authorList>
    </citation>
    <scope>NUCLEOTIDE SEQUENCE</scope>
    <source>
        <strain evidence="9">LMG 31809</strain>
    </source>
</reference>
<evidence type="ECO:0000313" key="9">
    <source>
        <dbReference type="EMBL" id="MDA5194448.1"/>
    </source>
</evidence>
<dbReference type="InterPro" id="IPR011118">
    <property type="entry name" value="Tannase/feruloyl_esterase"/>
</dbReference>
<dbReference type="SUPFAM" id="SSF53474">
    <property type="entry name" value="alpha/beta-Hydrolases"/>
    <property type="match status" value="1"/>
</dbReference>
<evidence type="ECO:0000256" key="4">
    <source>
        <dbReference type="ARBA" id="ARBA00022729"/>
    </source>
</evidence>
<keyword evidence="4 8" id="KW-0732">Signal</keyword>
<evidence type="ECO:0000256" key="3">
    <source>
        <dbReference type="ARBA" id="ARBA00022723"/>
    </source>
</evidence>
<dbReference type="GO" id="GO:0046872">
    <property type="term" value="F:metal ion binding"/>
    <property type="evidence" value="ECO:0007669"/>
    <property type="project" value="UniProtKB-KW"/>
</dbReference>
<comment type="caution">
    <text evidence="9">The sequence shown here is derived from an EMBL/GenBank/DDBJ whole genome shotgun (WGS) entry which is preliminary data.</text>
</comment>
<keyword evidence="3" id="KW-0479">Metal-binding</keyword>
<keyword evidence="5 9" id="KW-0378">Hydrolase</keyword>
<dbReference type="Proteomes" id="UP001141619">
    <property type="component" value="Unassembled WGS sequence"/>
</dbReference>
<dbReference type="GO" id="GO:0052689">
    <property type="term" value="F:carboxylic ester hydrolase activity"/>
    <property type="evidence" value="ECO:0007669"/>
    <property type="project" value="UniProtKB-KW"/>
</dbReference>
<dbReference type="PANTHER" id="PTHR33938">
    <property type="entry name" value="FERULOYL ESTERASE B-RELATED"/>
    <property type="match status" value="1"/>
</dbReference>
<feature type="chain" id="PRO_5040778802" evidence="8">
    <location>
        <begin position="17"/>
        <end position="510"/>
    </location>
</feature>
<dbReference type="Gene3D" id="3.40.50.1820">
    <property type="entry name" value="alpha/beta hydrolase"/>
    <property type="match status" value="1"/>
</dbReference>
<dbReference type="PANTHER" id="PTHR33938:SF15">
    <property type="entry name" value="FERULOYL ESTERASE B-RELATED"/>
    <property type="match status" value="1"/>
</dbReference>
<feature type="signal peptide" evidence="8">
    <location>
        <begin position="1"/>
        <end position="16"/>
    </location>
</feature>
<reference evidence="9" key="1">
    <citation type="submission" date="2022-08" db="EMBL/GenBank/DDBJ databases">
        <authorList>
            <person name="Vandamme P."/>
            <person name="Hettiarachchi A."/>
            <person name="Peeters C."/>
            <person name="Cnockaert M."/>
            <person name="Carlier A."/>
        </authorList>
    </citation>
    <scope>NUCLEOTIDE SEQUENCE</scope>
    <source>
        <strain evidence="9">LMG 31809</strain>
    </source>
</reference>
<organism evidence="9 10">
    <name type="scientific">Govanella unica</name>
    <dbReference type="NCBI Taxonomy" id="2975056"/>
    <lineage>
        <taxon>Bacteria</taxon>
        <taxon>Pseudomonadati</taxon>
        <taxon>Pseudomonadota</taxon>
        <taxon>Alphaproteobacteria</taxon>
        <taxon>Emcibacterales</taxon>
        <taxon>Govanellaceae</taxon>
        <taxon>Govanella</taxon>
    </lineage>
</organism>
<keyword evidence="7" id="KW-1015">Disulfide bond</keyword>
<dbReference type="EMBL" id="JANWOI010000003">
    <property type="protein sequence ID" value="MDA5194448.1"/>
    <property type="molecule type" value="Genomic_DNA"/>
</dbReference>
<accession>A0A9X3Z7W2</accession>